<accession>A0A0W0X116</accession>
<dbReference type="PANTHER" id="PTHR32309:SF13">
    <property type="entry name" value="FERRIC ENTEROBACTIN TRANSPORT PROTEIN FEPE"/>
    <property type="match status" value="1"/>
</dbReference>
<proteinExistence type="predicted"/>
<dbReference type="InterPro" id="IPR003856">
    <property type="entry name" value="LPS_length_determ_N"/>
</dbReference>
<evidence type="ECO:0000256" key="4">
    <source>
        <dbReference type="ARBA" id="ARBA00022989"/>
    </source>
</evidence>
<feature type="transmembrane region" description="Helical" evidence="7">
    <location>
        <begin position="70"/>
        <end position="88"/>
    </location>
</feature>
<feature type="coiled-coil region" evidence="6">
    <location>
        <begin position="303"/>
        <end position="330"/>
    </location>
</feature>
<keyword evidence="4 7" id="KW-1133">Transmembrane helix</keyword>
<feature type="transmembrane region" description="Helical" evidence="7">
    <location>
        <begin position="400"/>
        <end position="418"/>
    </location>
</feature>
<dbReference type="Pfam" id="PF02706">
    <property type="entry name" value="Wzz"/>
    <property type="match status" value="1"/>
</dbReference>
<sequence length="423" mass="48758">MLWLIWLLIIRYQYQIWINILKKFRRLIKRSTALIPVEQLKSLQQNKTYMILKSHPLAERGFLFLKTKKLFSLLVLLPWLVAAIYILAMQSPIYESTAKILIEKDEKDPMNISMGLLGSSQAASSEIYLTREHVLSREVLAQVEKRLGIKSHFQSKHVDFISRLGKNTSQNSFLEYYRHKVKAVVDLETNEIIITAAAFSAETAKQLLTEIIVETKGFVNRVSNTLAKKQYNFAKMKLRLAKDKLFQTSKDVIEWQNQNGMFDPKETAHVVSDVMAKLKGSLVEKQTEYITLSSFMQPNANRIITLQEEIKAIKEQIERQTNLLLGQKEKNGKLNKIVSDFEWIQLQQKFAQAEYQASQQAYDAAAINLAKNQNIVIEIESPNLPDERASPLPFFDLTNILFVLLILFVLTKMAIIIVKEHID</sequence>
<comment type="caution">
    <text evidence="9">The sequence shown here is derived from an EMBL/GenBank/DDBJ whole genome shotgun (WGS) entry which is preliminary data.</text>
</comment>
<dbReference type="Proteomes" id="UP000054858">
    <property type="component" value="Unassembled WGS sequence"/>
</dbReference>
<evidence type="ECO:0000256" key="3">
    <source>
        <dbReference type="ARBA" id="ARBA00022692"/>
    </source>
</evidence>
<keyword evidence="2" id="KW-1003">Cell membrane</keyword>
<keyword evidence="6" id="KW-0175">Coiled coil</keyword>
<evidence type="ECO:0000313" key="10">
    <source>
        <dbReference type="Proteomes" id="UP000054858"/>
    </source>
</evidence>
<evidence type="ECO:0000256" key="1">
    <source>
        <dbReference type="ARBA" id="ARBA00004651"/>
    </source>
</evidence>
<feature type="domain" description="Polysaccharide chain length determinant N-terminal" evidence="8">
    <location>
        <begin position="65"/>
        <end position="143"/>
    </location>
</feature>
<dbReference type="PATRIC" id="fig|29423.5.peg.2059"/>
<evidence type="ECO:0000259" key="8">
    <source>
        <dbReference type="Pfam" id="PF02706"/>
    </source>
</evidence>
<evidence type="ECO:0000256" key="7">
    <source>
        <dbReference type="SAM" id="Phobius"/>
    </source>
</evidence>
<dbReference type="InterPro" id="IPR050445">
    <property type="entry name" value="Bact_polysacc_biosynth/exp"/>
</dbReference>
<dbReference type="GO" id="GO:0004713">
    <property type="term" value="F:protein tyrosine kinase activity"/>
    <property type="evidence" value="ECO:0007669"/>
    <property type="project" value="TreeGrafter"/>
</dbReference>
<evidence type="ECO:0000256" key="2">
    <source>
        <dbReference type="ARBA" id="ARBA00022475"/>
    </source>
</evidence>
<dbReference type="EMBL" id="LNYP01000029">
    <property type="protein sequence ID" value="KTD38286.1"/>
    <property type="molecule type" value="Genomic_DNA"/>
</dbReference>
<reference evidence="9 10" key="1">
    <citation type="submission" date="2015-11" db="EMBL/GenBank/DDBJ databases">
        <title>Genomic analysis of 38 Legionella species identifies large and diverse effector repertoires.</title>
        <authorList>
            <person name="Burstein D."/>
            <person name="Amaro F."/>
            <person name="Zusman T."/>
            <person name="Lifshitz Z."/>
            <person name="Cohen O."/>
            <person name="Gilbert J.A."/>
            <person name="Pupko T."/>
            <person name="Shuman H.A."/>
            <person name="Segal G."/>
        </authorList>
    </citation>
    <scope>NUCLEOTIDE SEQUENCE [LARGE SCALE GENOMIC DNA]</scope>
    <source>
        <strain evidence="9 10">Oak Ridge-10</strain>
    </source>
</reference>
<dbReference type="AlphaFoldDB" id="A0A0W0X116"/>
<keyword evidence="5 7" id="KW-0472">Membrane</keyword>
<dbReference type="PANTHER" id="PTHR32309">
    <property type="entry name" value="TYROSINE-PROTEIN KINASE"/>
    <property type="match status" value="1"/>
</dbReference>
<comment type="subcellular location">
    <subcellularLocation>
        <location evidence="1">Cell membrane</location>
        <topology evidence="1">Multi-pass membrane protein</topology>
    </subcellularLocation>
</comment>
<keyword evidence="3 7" id="KW-0812">Transmembrane</keyword>
<evidence type="ECO:0000256" key="5">
    <source>
        <dbReference type="ARBA" id="ARBA00023136"/>
    </source>
</evidence>
<protein>
    <submittedName>
        <fullName evidence="9">Capsule polysaccharide export inner-membrane protein ctrB</fullName>
    </submittedName>
</protein>
<evidence type="ECO:0000256" key="6">
    <source>
        <dbReference type="SAM" id="Coils"/>
    </source>
</evidence>
<organism evidence="9 10">
    <name type="scientific">Legionella oakridgensis</name>
    <dbReference type="NCBI Taxonomy" id="29423"/>
    <lineage>
        <taxon>Bacteria</taxon>
        <taxon>Pseudomonadati</taxon>
        <taxon>Pseudomonadota</taxon>
        <taxon>Gammaproteobacteria</taxon>
        <taxon>Legionellales</taxon>
        <taxon>Legionellaceae</taxon>
        <taxon>Legionella</taxon>
    </lineage>
</organism>
<name>A0A0W0X116_9GAMM</name>
<evidence type="ECO:0000313" key="9">
    <source>
        <dbReference type="EMBL" id="KTD38286.1"/>
    </source>
</evidence>
<gene>
    <name evidence="9" type="primary">ctrB</name>
    <name evidence="9" type="ORF">Loak_1962</name>
</gene>
<dbReference type="GO" id="GO:0005886">
    <property type="term" value="C:plasma membrane"/>
    <property type="evidence" value="ECO:0007669"/>
    <property type="project" value="UniProtKB-SubCell"/>
</dbReference>